<dbReference type="GeneID" id="36336158"/>
<evidence type="ECO:0000313" key="2">
    <source>
        <dbReference type="Proteomes" id="UP000019149"/>
    </source>
</evidence>
<dbReference type="KEGG" id="egl:EGR_00443"/>
<protein>
    <submittedName>
        <fullName evidence="1">Uncharacterized protein</fullName>
    </submittedName>
</protein>
<evidence type="ECO:0000313" key="1">
    <source>
        <dbReference type="EMBL" id="EUB64493.1"/>
    </source>
</evidence>
<reference evidence="1 2" key="1">
    <citation type="journal article" date="2013" name="Nat. Genet.">
        <title>The genome of the hydatid tapeworm Echinococcus granulosus.</title>
        <authorList>
            <person name="Zheng H."/>
            <person name="Zhang W."/>
            <person name="Zhang L."/>
            <person name="Zhang Z."/>
            <person name="Li J."/>
            <person name="Lu G."/>
            <person name="Zhu Y."/>
            <person name="Wang Y."/>
            <person name="Huang Y."/>
            <person name="Liu J."/>
            <person name="Kang H."/>
            <person name="Chen J."/>
            <person name="Wang L."/>
            <person name="Chen A."/>
            <person name="Yu S."/>
            <person name="Gao Z."/>
            <person name="Jin L."/>
            <person name="Gu W."/>
            <person name="Wang Z."/>
            <person name="Zhao L."/>
            <person name="Shi B."/>
            <person name="Wen H."/>
            <person name="Lin R."/>
            <person name="Jones M.K."/>
            <person name="Brejova B."/>
            <person name="Vinar T."/>
            <person name="Zhao G."/>
            <person name="McManus D.P."/>
            <person name="Chen Z."/>
            <person name="Zhou Y."/>
            <person name="Wang S."/>
        </authorList>
    </citation>
    <scope>NUCLEOTIDE SEQUENCE [LARGE SCALE GENOMIC DNA]</scope>
</reference>
<comment type="caution">
    <text evidence="1">The sequence shown here is derived from an EMBL/GenBank/DDBJ whole genome shotgun (WGS) entry which is preliminary data.</text>
</comment>
<name>W6UT96_ECHGR</name>
<dbReference type="RefSeq" id="XP_024355689.1">
    <property type="nucleotide sequence ID" value="XM_024489692.1"/>
</dbReference>
<sequence>MVLQKASSGLPFKESRQNMNTGKKKLIMWTSCTVRNLFPDMAIMGFLSRPCPPVNQRLNGSDFDLMFVVPLFDLRSLVFRTKAAPVIAIIILWKKTQLHKLYLLGWYRKPNRFARLTMISSYFNRSVVLLLLINYNHLRRPLGKYYILLITALRARSILGFRLRLIPYVLKKILENTLFKLHPTIKFGRGDCFLPHQFKRHLDIPLESFSTISLISLSHSNLTL</sequence>
<dbReference type="Proteomes" id="UP000019149">
    <property type="component" value="Unassembled WGS sequence"/>
</dbReference>
<gene>
    <name evidence="1" type="ORF">EGR_00443</name>
</gene>
<dbReference type="AlphaFoldDB" id="W6UT96"/>
<dbReference type="EMBL" id="APAU02000002">
    <property type="protein sequence ID" value="EUB64493.1"/>
    <property type="molecule type" value="Genomic_DNA"/>
</dbReference>
<organism evidence="1 2">
    <name type="scientific">Echinococcus granulosus</name>
    <name type="common">Hydatid tapeworm</name>
    <dbReference type="NCBI Taxonomy" id="6210"/>
    <lineage>
        <taxon>Eukaryota</taxon>
        <taxon>Metazoa</taxon>
        <taxon>Spiralia</taxon>
        <taxon>Lophotrochozoa</taxon>
        <taxon>Platyhelminthes</taxon>
        <taxon>Cestoda</taxon>
        <taxon>Eucestoda</taxon>
        <taxon>Cyclophyllidea</taxon>
        <taxon>Taeniidae</taxon>
        <taxon>Echinococcus</taxon>
        <taxon>Echinococcus granulosus group</taxon>
    </lineage>
</organism>
<dbReference type="CTD" id="36336158"/>
<proteinExistence type="predicted"/>
<accession>W6UT96</accession>
<keyword evidence="2" id="KW-1185">Reference proteome</keyword>